<dbReference type="InterPro" id="IPR050768">
    <property type="entry name" value="UPF0353/GerABKA_families"/>
</dbReference>
<dbReference type="InterPro" id="IPR011990">
    <property type="entry name" value="TPR-like_helical_dom_sf"/>
</dbReference>
<keyword evidence="6" id="KW-1185">Reference proteome</keyword>
<sequence length="627" mass="71469">MADFHFIRPWALLAFFALFFVLWLLKRMSIAHSGWQQFLPGHLAKVLINGMQKSKPLSLTLPFIIGTLGIVALAGPTWQKLPQPVYQVERGSVLIMDMSYSMYSTDLAPNRLTRSRYKASDLLDSLNEGEIGLIAYAGDAFTISPLTEDINNIKLLLPAISPEIMPELGSNPLAALTLAHEMLSNAGHLEGDIYWFTDGIDFEDIEDINDWSRSFPHRLNILGVGSGEGAPITLPSGELMKDDSGAIVVPRTNEKRLYGLASKGRGTYRTITNDNTDINALITLKPGMESEKEEGESQNLGDQWQEAGPYLLLLLLPLLLGYFRRGTVVALLPLTLLLMPEQQAYALEWQDLWKTKDQQAQQQFNQQNYSQAAKNFQDPLWQGSAHYKAGDYEKALAAFEKFNSADALYNKGNTLAKMQKFDEALKAYDQALEKDPELIDAQKNKQLIEELKKQQQQQQQNQDQQNQDQENQEQEQEGQDSQQQQQQGQDQESQQQNDEQQQSDQQQGQQSEQEKQQQEQNDQGQDQESEQEKQEQQSQAEQEQAEREKAEQEAKQQEAEQQQGEETPEQQQARLAQEKADQETEQKHQQLLNKVTDDPYLLLRNKMQIEYQKRRQNGTPAGVKKKW</sequence>
<feature type="compositionally biased region" description="Basic and acidic residues" evidence="2">
    <location>
        <begin position="544"/>
        <end position="558"/>
    </location>
</feature>
<accession>A0AAE9YSS4</accession>
<evidence type="ECO:0000256" key="3">
    <source>
        <dbReference type="SAM" id="Phobius"/>
    </source>
</evidence>
<protein>
    <submittedName>
        <fullName evidence="5">VWA domain-containing protein</fullName>
    </submittedName>
</protein>
<dbReference type="Pfam" id="PF00515">
    <property type="entry name" value="TPR_1"/>
    <property type="match status" value="1"/>
</dbReference>
<feature type="compositionally biased region" description="Low complexity" evidence="2">
    <location>
        <begin position="454"/>
        <end position="469"/>
    </location>
</feature>
<name>A0AAE9YSS4_9GAMM</name>
<evidence type="ECO:0000256" key="1">
    <source>
        <dbReference type="PROSITE-ProRule" id="PRU00339"/>
    </source>
</evidence>
<keyword evidence="3" id="KW-1133">Transmembrane helix</keyword>
<gene>
    <name evidence="5" type="ORF">SG35_007990</name>
</gene>
<dbReference type="SUPFAM" id="SSF53300">
    <property type="entry name" value="vWA-like"/>
    <property type="match status" value="1"/>
</dbReference>
<evidence type="ECO:0000256" key="2">
    <source>
        <dbReference type="SAM" id="MobiDB-lite"/>
    </source>
</evidence>
<dbReference type="KEGG" id="tact:SG35_007990"/>
<dbReference type="EMBL" id="CP059735">
    <property type="protein sequence ID" value="WDE00565.1"/>
    <property type="molecule type" value="Genomic_DNA"/>
</dbReference>
<reference evidence="5 6" key="1">
    <citation type="journal article" date="2015" name="Genome Announc.">
        <title>Draft Genome Sequences of Marine Isolates of Thalassomonas viridans and Thalassomonas actiniarum.</title>
        <authorList>
            <person name="Olonade I."/>
            <person name="van Zyl L.J."/>
            <person name="Trindade M."/>
        </authorList>
    </citation>
    <scope>NUCLEOTIDE SEQUENCE [LARGE SCALE GENOMIC DNA]</scope>
    <source>
        <strain evidence="5 6">A5K-106</strain>
    </source>
</reference>
<reference evidence="5 6" key="2">
    <citation type="journal article" date="2022" name="Mar. Drugs">
        <title>Bioassay-Guided Fractionation Leads to the Detection of Cholic Acid Generated by the Rare Thalassomonas sp.</title>
        <authorList>
            <person name="Pheiffer F."/>
            <person name="Schneider Y.K."/>
            <person name="Hansen E.H."/>
            <person name="Andersen J.H."/>
            <person name="Isaksson J."/>
            <person name="Busche T."/>
            <person name="R C."/>
            <person name="Kalinowski J."/>
            <person name="Zyl L.V."/>
            <person name="Trindade M."/>
        </authorList>
    </citation>
    <scope>NUCLEOTIDE SEQUENCE [LARGE SCALE GENOMIC DNA]</scope>
    <source>
        <strain evidence="5 6">A5K-106</strain>
    </source>
</reference>
<dbReference type="PROSITE" id="PS50234">
    <property type="entry name" value="VWFA"/>
    <property type="match status" value="1"/>
</dbReference>
<dbReference type="PROSITE" id="PS50293">
    <property type="entry name" value="TPR_REGION"/>
    <property type="match status" value="1"/>
</dbReference>
<dbReference type="PANTHER" id="PTHR22550">
    <property type="entry name" value="SPORE GERMINATION PROTEIN"/>
    <property type="match status" value="1"/>
</dbReference>
<evidence type="ECO:0000313" key="6">
    <source>
        <dbReference type="Proteomes" id="UP000032568"/>
    </source>
</evidence>
<evidence type="ECO:0000259" key="4">
    <source>
        <dbReference type="PROSITE" id="PS50234"/>
    </source>
</evidence>
<keyword evidence="3" id="KW-0812">Transmembrane</keyword>
<dbReference type="Gene3D" id="3.40.50.410">
    <property type="entry name" value="von Willebrand factor, type A domain"/>
    <property type="match status" value="1"/>
</dbReference>
<dbReference type="Gene3D" id="1.25.40.10">
    <property type="entry name" value="Tetratricopeptide repeat domain"/>
    <property type="match status" value="1"/>
</dbReference>
<dbReference type="RefSeq" id="WP_044830735.1">
    <property type="nucleotide sequence ID" value="NZ_CP059735.1"/>
</dbReference>
<dbReference type="InterPro" id="IPR019734">
    <property type="entry name" value="TPR_rpt"/>
</dbReference>
<organism evidence="5 6">
    <name type="scientific">Thalassomonas actiniarum</name>
    <dbReference type="NCBI Taxonomy" id="485447"/>
    <lineage>
        <taxon>Bacteria</taxon>
        <taxon>Pseudomonadati</taxon>
        <taxon>Pseudomonadota</taxon>
        <taxon>Gammaproteobacteria</taxon>
        <taxon>Alteromonadales</taxon>
        <taxon>Colwelliaceae</taxon>
        <taxon>Thalassomonas</taxon>
    </lineage>
</organism>
<keyword evidence="3" id="KW-0472">Membrane</keyword>
<dbReference type="SUPFAM" id="SSF48452">
    <property type="entry name" value="TPR-like"/>
    <property type="match status" value="1"/>
</dbReference>
<feature type="compositionally biased region" description="Low complexity" evidence="2">
    <location>
        <begin position="479"/>
        <end position="511"/>
    </location>
</feature>
<evidence type="ECO:0000313" key="5">
    <source>
        <dbReference type="EMBL" id="WDE00565.1"/>
    </source>
</evidence>
<feature type="transmembrane region" description="Helical" evidence="3">
    <location>
        <begin position="57"/>
        <end position="78"/>
    </location>
</feature>
<feature type="repeat" description="TPR" evidence="1">
    <location>
        <begin position="405"/>
        <end position="438"/>
    </location>
</feature>
<feature type="compositionally biased region" description="Low complexity" evidence="2">
    <location>
        <begin position="559"/>
        <end position="572"/>
    </location>
</feature>
<keyword evidence="1" id="KW-0802">TPR repeat</keyword>
<feature type="compositionally biased region" description="Basic and acidic residues" evidence="2">
    <location>
        <begin position="576"/>
        <end position="588"/>
    </location>
</feature>
<feature type="transmembrane region" description="Helical" evidence="3">
    <location>
        <begin position="6"/>
        <end position="25"/>
    </location>
</feature>
<dbReference type="Proteomes" id="UP000032568">
    <property type="component" value="Chromosome"/>
</dbReference>
<proteinExistence type="predicted"/>
<dbReference type="AlphaFoldDB" id="A0AAE9YSS4"/>
<dbReference type="PROSITE" id="PS50005">
    <property type="entry name" value="TPR"/>
    <property type="match status" value="1"/>
</dbReference>
<feature type="domain" description="VWFA" evidence="4">
    <location>
        <begin position="91"/>
        <end position="288"/>
    </location>
</feature>
<dbReference type="InterPro" id="IPR002035">
    <property type="entry name" value="VWF_A"/>
</dbReference>
<dbReference type="InterPro" id="IPR036465">
    <property type="entry name" value="vWFA_dom_sf"/>
</dbReference>
<dbReference type="SMART" id="SM00028">
    <property type="entry name" value="TPR"/>
    <property type="match status" value="1"/>
</dbReference>
<feature type="region of interest" description="Disordered" evidence="2">
    <location>
        <begin position="450"/>
        <end position="593"/>
    </location>
</feature>
<dbReference type="Pfam" id="PF13519">
    <property type="entry name" value="VWA_2"/>
    <property type="match status" value="1"/>
</dbReference>
<dbReference type="PANTHER" id="PTHR22550:SF14">
    <property type="entry name" value="VWFA DOMAIN-CONTAINING PROTEIN"/>
    <property type="match status" value="1"/>
</dbReference>
<dbReference type="Pfam" id="PF13174">
    <property type="entry name" value="TPR_6"/>
    <property type="match status" value="1"/>
</dbReference>